<dbReference type="AlphaFoldDB" id="K1QI54"/>
<protein>
    <submittedName>
        <fullName evidence="3">Low-density lipoprotein receptor-related protein 4</fullName>
    </submittedName>
</protein>
<dbReference type="SUPFAM" id="SSF57535">
    <property type="entry name" value="Complement control module/SCR domain"/>
    <property type="match status" value="1"/>
</dbReference>
<dbReference type="InterPro" id="IPR000033">
    <property type="entry name" value="LDLR_classB_rpt"/>
</dbReference>
<gene>
    <name evidence="3" type="ORF">CGI_10026995</name>
</gene>
<evidence type="ECO:0000256" key="1">
    <source>
        <dbReference type="PROSITE-ProRule" id="PRU00302"/>
    </source>
</evidence>
<dbReference type="Gene3D" id="2.120.10.30">
    <property type="entry name" value="TolB, C-terminal domain"/>
    <property type="match status" value="3"/>
</dbReference>
<dbReference type="PANTHER" id="PTHR46513">
    <property type="entry name" value="VITELLOGENIN RECEPTOR-LIKE PROTEIN-RELATED-RELATED"/>
    <property type="match status" value="1"/>
</dbReference>
<reference evidence="3" key="1">
    <citation type="journal article" date="2012" name="Nature">
        <title>The oyster genome reveals stress adaptation and complexity of shell formation.</title>
        <authorList>
            <person name="Zhang G."/>
            <person name="Fang X."/>
            <person name="Guo X."/>
            <person name="Li L."/>
            <person name="Luo R."/>
            <person name="Xu F."/>
            <person name="Yang P."/>
            <person name="Zhang L."/>
            <person name="Wang X."/>
            <person name="Qi H."/>
            <person name="Xiong Z."/>
            <person name="Que H."/>
            <person name="Xie Y."/>
            <person name="Holland P.W."/>
            <person name="Paps J."/>
            <person name="Zhu Y."/>
            <person name="Wu F."/>
            <person name="Chen Y."/>
            <person name="Wang J."/>
            <person name="Peng C."/>
            <person name="Meng J."/>
            <person name="Yang L."/>
            <person name="Liu J."/>
            <person name="Wen B."/>
            <person name="Zhang N."/>
            <person name="Huang Z."/>
            <person name="Zhu Q."/>
            <person name="Feng Y."/>
            <person name="Mount A."/>
            <person name="Hedgecock D."/>
            <person name="Xu Z."/>
            <person name="Liu Y."/>
            <person name="Domazet-Loso T."/>
            <person name="Du Y."/>
            <person name="Sun X."/>
            <person name="Zhang S."/>
            <person name="Liu B."/>
            <person name="Cheng P."/>
            <person name="Jiang X."/>
            <person name="Li J."/>
            <person name="Fan D."/>
            <person name="Wang W."/>
            <person name="Fu W."/>
            <person name="Wang T."/>
            <person name="Wang B."/>
            <person name="Zhang J."/>
            <person name="Peng Z."/>
            <person name="Li Y."/>
            <person name="Li N."/>
            <person name="Wang J."/>
            <person name="Chen M."/>
            <person name="He Y."/>
            <person name="Tan F."/>
            <person name="Song X."/>
            <person name="Zheng Q."/>
            <person name="Huang R."/>
            <person name="Yang H."/>
            <person name="Du X."/>
            <person name="Chen L."/>
            <person name="Yang M."/>
            <person name="Gaffney P.M."/>
            <person name="Wang S."/>
            <person name="Luo L."/>
            <person name="She Z."/>
            <person name="Ming Y."/>
            <person name="Huang W."/>
            <person name="Zhang S."/>
            <person name="Huang B."/>
            <person name="Zhang Y."/>
            <person name="Qu T."/>
            <person name="Ni P."/>
            <person name="Miao G."/>
            <person name="Wang J."/>
            <person name="Wang Q."/>
            <person name="Steinberg C.E."/>
            <person name="Wang H."/>
            <person name="Li N."/>
            <person name="Qian L."/>
            <person name="Zhang G."/>
            <person name="Li Y."/>
            <person name="Yang H."/>
            <person name="Liu X."/>
            <person name="Wang J."/>
            <person name="Yin Y."/>
            <person name="Wang J."/>
        </authorList>
    </citation>
    <scope>NUCLEOTIDE SEQUENCE [LARGE SCALE GENOMIC DNA]</scope>
    <source>
        <strain evidence="3">05x7-T-G4-1.051#20</strain>
    </source>
</reference>
<dbReference type="EMBL" id="JH816387">
    <property type="protein sequence ID" value="EKC36462.1"/>
    <property type="molecule type" value="Genomic_DNA"/>
</dbReference>
<dbReference type="HOGENOM" id="CLU_013970_0_0_1"/>
<dbReference type="InParanoid" id="K1QI54"/>
<dbReference type="InterPro" id="IPR000742">
    <property type="entry name" value="EGF"/>
</dbReference>
<dbReference type="InterPro" id="IPR035976">
    <property type="entry name" value="Sushi/SCR/CCP_sf"/>
</dbReference>
<dbReference type="PROSITE" id="PS51120">
    <property type="entry name" value="LDLRB"/>
    <property type="match status" value="2"/>
</dbReference>
<comment type="caution">
    <text evidence="1">Lacks conserved residue(s) required for the propagation of feature annotation.</text>
</comment>
<evidence type="ECO:0000313" key="3">
    <source>
        <dbReference type="EMBL" id="EKC36462.1"/>
    </source>
</evidence>
<keyword evidence="3" id="KW-0675">Receptor</keyword>
<dbReference type="SMART" id="SM00135">
    <property type="entry name" value="LY"/>
    <property type="match status" value="6"/>
</dbReference>
<dbReference type="SMART" id="SM00181">
    <property type="entry name" value="EGF"/>
    <property type="match status" value="3"/>
</dbReference>
<sequence length="935" mass="103766">MGVWNNASFITTLGIPDSNLVQFNNFRFNLSPVQTRITSIAAGPERSLYFSAERGIYEISNYSIWNNESFTISPVYRGKSNSVGQIAVDVLSNNIYWCDGLLNWIAMKPLSVTNATTSLTYRVLIDRDLHQPEGLALDPHDGLMFFSENYPRCRIERASMSGNNRTVLLYSGLIRVMSLSLDTEDKRVFWADYERHTVETCGYDGSDRRVLRRMNGVPITGLQFYENVVHGVSPARRTVVGIDANTGDVVYDSVIPMGDPYAVTVFDAAVNTSIIDPCSLIQCQQICVNTPFGPTCLCGEGFLLEADGLSCKVRTWFHDKGLIINNATMFYMLDTRFINGQGGRVPYMVTSSIISTFTVNAHSRLIYFADAKTNSLYELNLFTQRYRLVTSTAPAAGTCQILNGGCDDICIPTGEGRECKCDAGSQLQADSTTCSTNVKPDDFLVVTDFSHDRILQIDMITGEMSRLPLTVKKCTGLSLGQASRELLYSDQALKTIQSFSLLTRNTTVLYTTGFYFAERMTVGASTGHLYFTALSTLSNSSYIGVIHRTLRVHRTLIPNLQTPRAIALYPSKGLMYFRVLFWTEIGPFPGIGRAHMDGTSREYIVSRDILVPNGLAIDYEANRIYWTDGEKNQIESSDIDGGNRQVLTSDPGALMMDIVVNGQLLFYTAWNRQRFKEDNFVKSIYVLKIVNKACSNGEGQCSTFCFPTPDGGICGCQDSVSLLPNNKTCVGAPRCTSDLTGLDLLDCEPSAGLSCRFQCQPGLTLTLNTTLTCTPGGQWNVIHCSGVPSFHAAATVFTNDVQSGIFEKYSLYIYIGGGCALLMVLVPVSLLLRRFVCRRKTKEPPRLHYESSVTSESNPYSAFMNRGYENSCMDRPKSGEYNTIAEMMMYEDMKAPGGGTTDPQNPYLKPCDNRDIDTYFIPCTEHTESPYLKAI</sequence>
<feature type="repeat" description="LDL-receptor class B" evidence="2">
    <location>
        <begin position="622"/>
        <end position="664"/>
    </location>
</feature>
<dbReference type="InterPro" id="IPR011042">
    <property type="entry name" value="6-blade_b-propeller_TolB-like"/>
</dbReference>
<dbReference type="InterPro" id="IPR050778">
    <property type="entry name" value="Cueball_EGF_LRP_Nidogen"/>
</dbReference>
<dbReference type="SUPFAM" id="SSF57196">
    <property type="entry name" value="EGF/Laminin"/>
    <property type="match status" value="2"/>
</dbReference>
<dbReference type="InterPro" id="IPR000436">
    <property type="entry name" value="Sushi_SCR_CCP_dom"/>
</dbReference>
<evidence type="ECO:0000256" key="2">
    <source>
        <dbReference type="PROSITE-ProRule" id="PRU00461"/>
    </source>
</evidence>
<organism evidence="3">
    <name type="scientific">Magallana gigas</name>
    <name type="common">Pacific oyster</name>
    <name type="synonym">Crassostrea gigas</name>
    <dbReference type="NCBI Taxonomy" id="29159"/>
    <lineage>
        <taxon>Eukaryota</taxon>
        <taxon>Metazoa</taxon>
        <taxon>Spiralia</taxon>
        <taxon>Lophotrochozoa</taxon>
        <taxon>Mollusca</taxon>
        <taxon>Bivalvia</taxon>
        <taxon>Autobranchia</taxon>
        <taxon>Pteriomorphia</taxon>
        <taxon>Ostreida</taxon>
        <taxon>Ostreoidea</taxon>
        <taxon>Ostreidae</taxon>
        <taxon>Magallana</taxon>
    </lineage>
</organism>
<proteinExistence type="predicted"/>
<dbReference type="PANTHER" id="PTHR46513:SF13">
    <property type="entry name" value="EGF-LIKE DOMAIN-CONTAINING PROTEIN"/>
    <property type="match status" value="1"/>
</dbReference>
<dbReference type="Pfam" id="PF00058">
    <property type="entry name" value="Ldl_recept_b"/>
    <property type="match status" value="1"/>
</dbReference>
<keyword evidence="3" id="KW-0449">Lipoprotein</keyword>
<feature type="repeat" description="LDL-receptor class B" evidence="2">
    <location>
        <begin position="578"/>
        <end position="621"/>
    </location>
</feature>
<name>K1QI54_MAGGI</name>
<keyword evidence="1" id="KW-0768">Sushi</keyword>
<dbReference type="SUPFAM" id="SSF63825">
    <property type="entry name" value="YWTD domain"/>
    <property type="match status" value="2"/>
</dbReference>
<dbReference type="PROSITE" id="PS50923">
    <property type="entry name" value="SUSHI"/>
    <property type="match status" value="1"/>
</dbReference>
<accession>K1QI54</accession>